<dbReference type="Gene3D" id="2.170.130.10">
    <property type="entry name" value="TonB-dependent receptor, plug domain"/>
    <property type="match status" value="1"/>
</dbReference>
<evidence type="ECO:0000256" key="3">
    <source>
        <dbReference type="ARBA" id="ARBA00023237"/>
    </source>
</evidence>
<name>A0A1T5D9J2_9SPHI</name>
<dbReference type="EMBL" id="FUZF01000006">
    <property type="protein sequence ID" value="SKB68339.1"/>
    <property type="molecule type" value="Genomic_DNA"/>
</dbReference>
<keyword evidence="2" id="KW-0472">Membrane</keyword>
<dbReference type="Proteomes" id="UP000190150">
    <property type="component" value="Unassembled WGS sequence"/>
</dbReference>
<dbReference type="OrthoDB" id="606851at2"/>
<protein>
    <submittedName>
        <fullName evidence="5">Outer membrane receptor proteins, mostly Fe transport</fullName>
    </submittedName>
</protein>
<dbReference type="RefSeq" id="WP_079642805.1">
    <property type="nucleotide sequence ID" value="NZ_FUZF01000006.1"/>
</dbReference>
<dbReference type="Pfam" id="PF13620">
    <property type="entry name" value="CarboxypepD_reg"/>
    <property type="match status" value="1"/>
</dbReference>
<reference evidence="6" key="1">
    <citation type="submission" date="2017-02" db="EMBL/GenBank/DDBJ databases">
        <authorList>
            <person name="Varghese N."/>
            <person name="Submissions S."/>
        </authorList>
    </citation>
    <scope>NUCLEOTIDE SEQUENCE [LARGE SCALE GENOMIC DNA]</scope>
    <source>
        <strain evidence="6">DSM 24091</strain>
    </source>
</reference>
<evidence type="ECO:0000256" key="1">
    <source>
        <dbReference type="ARBA" id="ARBA00004442"/>
    </source>
</evidence>
<dbReference type="STRING" id="1513896.SAMN05660841_01873"/>
<dbReference type="SUPFAM" id="SSF56935">
    <property type="entry name" value="Porins"/>
    <property type="match status" value="1"/>
</dbReference>
<evidence type="ECO:0000259" key="4">
    <source>
        <dbReference type="Pfam" id="PF14905"/>
    </source>
</evidence>
<dbReference type="AlphaFoldDB" id="A0A1T5D9J2"/>
<feature type="domain" description="Outer membrane protein beta-barrel" evidence="4">
    <location>
        <begin position="377"/>
        <end position="777"/>
    </location>
</feature>
<comment type="subcellular location">
    <subcellularLocation>
        <location evidence="1">Cell outer membrane</location>
    </subcellularLocation>
</comment>
<evidence type="ECO:0000313" key="6">
    <source>
        <dbReference type="Proteomes" id="UP000190150"/>
    </source>
</evidence>
<dbReference type="GO" id="GO:0009279">
    <property type="term" value="C:cell outer membrane"/>
    <property type="evidence" value="ECO:0007669"/>
    <property type="project" value="UniProtKB-SubCell"/>
</dbReference>
<sequence length="781" mass="87504">MKLYLLLFLYFISYSYLTAQISLSGKVYSTQGKVLSQVNIQLLSLPDSSLSMERKSDEDGTFTFSFHKEGDYVLLYSYLGYSTSLSKSYKMVAGDKTMVMPAMLSPESVMLEEVAIKGKVPAVRQYVDKMVVDVEGSVVSEGNNVLELLEKTPGVVSDGKGNFSIQGRTGANVKIDGRDIYLSGTQLAALLRGMQASDVAKLELMANPSSKEDASGTAGVINIVTKKNRKLGFGGDVFARGGYSRRPEGSIGGGVHFKNSKVNTFMSASVGYEESKERRFTENKIHNNGQLSRIQTQLETSRLNPGRYHSLRTGATLEIDTSSTIEASINWIKGTFITVADIETKNESAGLSTLANTSNSFNEGYNNLTFNVNYKRKYSTDDHFLKINVDYAPHTNKYDNMFQTRFLDSKQEPSNISARKNVQNLSNTTYTARADYSKPYTNSKLELGWKLSHFFIDNNVRNDTLFKDQWIMDEKSSNVFQYTQHVQAGYLIYSGKKGRFEYQAGLRGEYAYIQTAQKTLEKKNKNNYLEVFPNAFALYNLNESNFLRTSFGSRIERPVDHDVNVFRVYENAFSYYQGNAELEPERSYIVELGHGFKNKLFTTLSAGYGKNVITWITRAAAEPNVTFSTPENIGRFVNYSASVMYNSSFTSWWTGCHYVNAFHNRYSGSIDAVDLDSKGASWSANSKHTLQSAWGVRAEVLGYYNSGITTGVQRKEATYGLDLALEKKLIADRAMIKLAVNGLIRNGNPRYTSVYDGLTLYNSAYPDNRKVLLSLSYRFGA</sequence>
<dbReference type="SUPFAM" id="SSF49464">
    <property type="entry name" value="Carboxypeptidase regulatory domain-like"/>
    <property type="match status" value="1"/>
</dbReference>
<gene>
    <name evidence="5" type="ORF">SAMN05660841_01873</name>
</gene>
<dbReference type="InterPro" id="IPR041700">
    <property type="entry name" value="OMP_b-brl_3"/>
</dbReference>
<keyword evidence="5" id="KW-0675">Receptor</keyword>
<evidence type="ECO:0000313" key="5">
    <source>
        <dbReference type="EMBL" id="SKB68339.1"/>
    </source>
</evidence>
<keyword evidence="3" id="KW-0998">Cell outer membrane</keyword>
<keyword evidence="6" id="KW-1185">Reference proteome</keyword>
<organism evidence="5 6">
    <name type="scientific">Sphingobacterium nematocida</name>
    <dbReference type="NCBI Taxonomy" id="1513896"/>
    <lineage>
        <taxon>Bacteria</taxon>
        <taxon>Pseudomonadati</taxon>
        <taxon>Bacteroidota</taxon>
        <taxon>Sphingobacteriia</taxon>
        <taxon>Sphingobacteriales</taxon>
        <taxon>Sphingobacteriaceae</taxon>
        <taxon>Sphingobacterium</taxon>
    </lineage>
</organism>
<evidence type="ECO:0000256" key="2">
    <source>
        <dbReference type="ARBA" id="ARBA00023136"/>
    </source>
</evidence>
<dbReference type="Pfam" id="PF14905">
    <property type="entry name" value="OMP_b-brl_3"/>
    <property type="match status" value="1"/>
</dbReference>
<dbReference type="Gene3D" id="2.40.170.20">
    <property type="entry name" value="TonB-dependent receptor, beta-barrel domain"/>
    <property type="match status" value="1"/>
</dbReference>
<dbReference type="InterPro" id="IPR008969">
    <property type="entry name" value="CarboxyPept-like_regulatory"/>
</dbReference>
<proteinExistence type="predicted"/>
<accession>A0A1T5D9J2</accession>
<dbReference type="InterPro" id="IPR036942">
    <property type="entry name" value="Beta-barrel_TonB_sf"/>
</dbReference>
<dbReference type="InterPro" id="IPR037066">
    <property type="entry name" value="Plug_dom_sf"/>
</dbReference>